<evidence type="ECO:0000313" key="2">
    <source>
        <dbReference type="EMBL" id="GEP61108.1"/>
    </source>
</evidence>
<accession>A0A512NQ81</accession>
<evidence type="ECO:0000313" key="3">
    <source>
        <dbReference type="Proteomes" id="UP000321058"/>
    </source>
</evidence>
<comment type="caution">
    <text evidence="2">The sequence shown here is derived from an EMBL/GenBank/DDBJ whole genome shotgun (WGS) entry which is preliminary data.</text>
</comment>
<dbReference type="AlphaFoldDB" id="A0A512NQ81"/>
<protein>
    <submittedName>
        <fullName evidence="2">Uncharacterized protein</fullName>
    </submittedName>
</protein>
<dbReference type="EMBL" id="BKAJ01000201">
    <property type="protein sequence ID" value="GEP61108.1"/>
    <property type="molecule type" value="Genomic_DNA"/>
</dbReference>
<name>A0A512NQ81_9HYPH</name>
<gene>
    <name evidence="2" type="ORF">RSO01_82740</name>
</gene>
<reference evidence="2 3" key="1">
    <citation type="submission" date="2019-07" db="EMBL/GenBank/DDBJ databases">
        <title>Whole genome shotgun sequence of Reyranella soli NBRC 108950.</title>
        <authorList>
            <person name="Hosoyama A."/>
            <person name="Uohara A."/>
            <person name="Ohji S."/>
            <person name="Ichikawa N."/>
        </authorList>
    </citation>
    <scope>NUCLEOTIDE SEQUENCE [LARGE SCALE GENOMIC DNA]</scope>
    <source>
        <strain evidence="2 3">NBRC 108950</strain>
    </source>
</reference>
<proteinExistence type="predicted"/>
<keyword evidence="3" id="KW-1185">Reference proteome</keyword>
<dbReference type="Proteomes" id="UP000321058">
    <property type="component" value="Unassembled WGS sequence"/>
</dbReference>
<sequence length="142" mass="14940">MTTYSLPSNVLRAAAILSSAIVAIGYAGPVSADSLSTSSRSVGTSSANQTLLAQASGEDTLARCQQLFGLWSRHNTDGYAKPLDARMGLEDCQKGNITAGITTLKRALERAQIPIPPADVAQSQETAPATLKPRGEKRRLAQ</sequence>
<dbReference type="RefSeq" id="WP_147156433.1">
    <property type="nucleotide sequence ID" value="NZ_BKAJ01000201.1"/>
</dbReference>
<evidence type="ECO:0000256" key="1">
    <source>
        <dbReference type="SAM" id="MobiDB-lite"/>
    </source>
</evidence>
<dbReference type="OrthoDB" id="7376605at2"/>
<organism evidence="2 3">
    <name type="scientific">Reyranella soli</name>
    <dbReference type="NCBI Taxonomy" id="1230389"/>
    <lineage>
        <taxon>Bacteria</taxon>
        <taxon>Pseudomonadati</taxon>
        <taxon>Pseudomonadota</taxon>
        <taxon>Alphaproteobacteria</taxon>
        <taxon>Hyphomicrobiales</taxon>
        <taxon>Reyranellaceae</taxon>
        <taxon>Reyranella</taxon>
    </lineage>
</organism>
<feature type="region of interest" description="Disordered" evidence="1">
    <location>
        <begin position="115"/>
        <end position="142"/>
    </location>
</feature>